<keyword evidence="2" id="KW-0472">Membrane</keyword>
<keyword evidence="2" id="KW-0812">Transmembrane</keyword>
<protein>
    <submittedName>
        <fullName evidence="3">Uncharacterized protein</fullName>
    </submittedName>
</protein>
<feature type="transmembrane region" description="Helical" evidence="2">
    <location>
        <begin position="39"/>
        <end position="59"/>
    </location>
</feature>
<dbReference type="AlphaFoldDB" id="A0A3Q0L1X6"/>
<evidence type="ECO:0000256" key="2">
    <source>
        <dbReference type="SAM" id="Phobius"/>
    </source>
</evidence>
<reference evidence="3 4" key="3">
    <citation type="journal article" date="2011" name="Mol. Syst. Biol.">
        <title>Integrative genome-scale metabolic analysis of Vibrio vulnificus for drug targeting and discovery.</title>
        <authorList>
            <person name="Kim H.U."/>
            <person name="Kim S.Y."/>
            <person name="Jeong H."/>
            <person name="Kim T.Y."/>
            <person name="Kim J.J."/>
            <person name="Choy H.E."/>
            <person name="Yi K.Y."/>
            <person name="Rhee J.H."/>
            <person name="Lee S.Y."/>
        </authorList>
    </citation>
    <scope>NUCLEOTIDE SEQUENCE [LARGE SCALE GENOMIC DNA]</scope>
    <source>
        <strain evidence="3 4">CMCP6</strain>
    </source>
</reference>
<dbReference type="KEGG" id="vvu:VV1_0381"/>
<name>A0A3Q0L1X6_VIBVU</name>
<proteinExistence type="predicted"/>
<reference evidence="3 4" key="2">
    <citation type="journal article" date="2003" name="Infect. Immun.">
        <title>Characterization and pathogenic significance of Vibrio vulnificus antigens preferentially expressed in septicemic patients.</title>
        <authorList>
            <person name="Kim Y.R."/>
            <person name="Lee S.E."/>
            <person name="Kim C.M."/>
            <person name="Kim S.Y."/>
            <person name="Shin E.K."/>
            <person name="Shin D.H."/>
            <person name="Chung S.S."/>
            <person name="Choy H.E."/>
            <person name="Progulske-Fox A."/>
            <person name="Hillman J.D."/>
            <person name="Handfield M."/>
            <person name="Rhee J.H."/>
        </authorList>
    </citation>
    <scope>NUCLEOTIDE SEQUENCE [LARGE SCALE GENOMIC DNA]</scope>
    <source>
        <strain evidence="3 4">CMCP6</strain>
    </source>
</reference>
<sequence length="162" mass="18030">MSNKNSIAAPTFANGSAAILGGFALEFAAGLEQPLLKEYAIYVVPAFTIFLAYIFNILASLSAMSVTELVAIWSSRGYFKELKDQISDPLTSEARREEKRKEYEEALDAKLAMKKGKFSIFNAANQRATKQAEKALQHAPTQTDREALEKQTKEFQQTTPQE</sequence>
<feature type="compositionally biased region" description="Basic and acidic residues" evidence="1">
    <location>
        <begin position="143"/>
        <end position="153"/>
    </location>
</feature>
<dbReference type="EMBL" id="AE016795">
    <property type="protein sequence ID" value="AAO08905.1"/>
    <property type="molecule type" value="Genomic_DNA"/>
</dbReference>
<evidence type="ECO:0000313" key="4">
    <source>
        <dbReference type="Proteomes" id="UP000002275"/>
    </source>
</evidence>
<keyword evidence="2" id="KW-1133">Transmembrane helix</keyword>
<evidence type="ECO:0000256" key="1">
    <source>
        <dbReference type="SAM" id="MobiDB-lite"/>
    </source>
</evidence>
<gene>
    <name evidence="3" type="ordered locus">VV1_0381</name>
</gene>
<reference evidence="4" key="1">
    <citation type="submission" date="2002-12" db="EMBL/GenBank/DDBJ databases">
        <title>Complete genome sequence of Vibrio vulnificus CMCP6.</title>
        <authorList>
            <person name="Rhee J.H."/>
            <person name="Kim S.Y."/>
            <person name="Chung S.S."/>
            <person name="Kim J.J."/>
            <person name="Moon Y.H."/>
            <person name="Jeong H."/>
            <person name="Choy H.E."/>
        </authorList>
    </citation>
    <scope>NUCLEOTIDE SEQUENCE [LARGE SCALE GENOMIC DNA]</scope>
    <source>
        <strain evidence="4">CMCP6</strain>
    </source>
</reference>
<evidence type="ECO:0000313" key="3">
    <source>
        <dbReference type="EMBL" id="AAO08905.1"/>
    </source>
</evidence>
<feature type="region of interest" description="Disordered" evidence="1">
    <location>
        <begin position="131"/>
        <end position="162"/>
    </location>
</feature>
<dbReference type="RefSeq" id="WP_011078476.1">
    <property type="nucleotide sequence ID" value="NC_004459.3"/>
</dbReference>
<organism evidence="3 4">
    <name type="scientific">Vibrio vulnificus (strain CMCP6)</name>
    <dbReference type="NCBI Taxonomy" id="216895"/>
    <lineage>
        <taxon>Bacteria</taxon>
        <taxon>Pseudomonadati</taxon>
        <taxon>Pseudomonadota</taxon>
        <taxon>Gammaproteobacteria</taxon>
        <taxon>Vibrionales</taxon>
        <taxon>Vibrionaceae</taxon>
        <taxon>Vibrio</taxon>
    </lineage>
</organism>
<feature type="transmembrane region" description="Helical" evidence="2">
    <location>
        <begin position="7"/>
        <end position="27"/>
    </location>
</feature>
<accession>A0A3Q0L1X6</accession>
<dbReference type="Proteomes" id="UP000002275">
    <property type="component" value="Chromosome I"/>
</dbReference>